<evidence type="ECO:0000313" key="1">
    <source>
        <dbReference type="EMBL" id="CAF4335563.1"/>
    </source>
</evidence>
<reference evidence="1" key="1">
    <citation type="submission" date="2021-02" db="EMBL/GenBank/DDBJ databases">
        <authorList>
            <person name="Nowell W R."/>
        </authorList>
    </citation>
    <scope>NUCLEOTIDE SEQUENCE</scope>
</reference>
<gene>
    <name evidence="1" type="ORF">JBS370_LOCUS41446</name>
</gene>
<dbReference type="AlphaFoldDB" id="A0A820JZF0"/>
<organism evidence="1 2">
    <name type="scientific">Rotaria sordida</name>
    <dbReference type="NCBI Taxonomy" id="392033"/>
    <lineage>
        <taxon>Eukaryota</taxon>
        <taxon>Metazoa</taxon>
        <taxon>Spiralia</taxon>
        <taxon>Gnathifera</taxon>
        <taxon>Rotifera</taxon>
        <taxon>Eurotatoria</taxon>
        <taxon>Bdelloidea</taxon>
        <taxon>Philodinida</taxon>
        <taxon>Philodinidae</taxon>
        <taxon>Rotaria</taxon>
    </lineage>
</organism>
<feature type="non-terminal residue" evidence="1">
    <location>
        <position position="1"/>
    </location>
</feature>
<dbReference type="Proteomes" id="UP000663836">
    <property type="component" value="Unassembled WGS sequence"/>
</dbReference>
<protein>
    <submittedName>
        <fullName evidence="1">Uncharacterized protein</fullName>
    </submittedName>
</protein>
<sequence length="107" mass="12688">TVCFRDLILRYLRTQIEPIKNFSNFICYDCSMILLDIEQCAKYLRRTINQLKIKFNKTNRLVTSSLSATFQKKNQIIKTIKNEQLPILETDDDDEEFDDIDDDEVCI</sequence>
<dbReference type="EMBL" id="CAJOBD010045910">
    <property type="protein sequence ID" value="CAF4335563.1"/>
    <property type="molecule type" value="Genomic_DNA"/>
</dbReference>
<comment type="caution">
    <text evidence="1">The sequence shown here is derived from an EMBL/GenBank/DDBJ whole genome shotgun (WGS) entry which is preliminary data.</text>
</comment>
<proteinExistence type="predicted"/>
<accession>A0A820JZF0</accession>
<name>A0A820JZF0_9BILA</name>
<evidence type="ECO:0000313" key="2">
    <source>
        <dbReference type="Proteomes" id="UP000663836"/>
    </source>
</evidence>